<keyword evidence="2" id="KW-0732">Signal</keyword>
<dbReference type="Proteomes" id="UP001648503">
    <property type="component" value="Unassembled WGS sequence"/>
</dbReference>
<comment type="caution">
    <text evidence="3">The sequence shown here is derived from an EMBL/GenBank/DDBJ whole genome shotgun (WGS) entry which is preliminary data.</text>
</comment>
<keyword evidence="4" id="KW-1185">Reference proteome</keyword>
<name>A0ABQ8FDU2_9FUNG</name>
<dbReference type="EMBL" id="JAFCIX010000242">
    <property type="protein sequence ID" value="KAH6596282.1"/>
    <property type="molecule type" value="Genomic_DNA"/>
</dbReference>
<accession>A0ABQ8FDU2</accession>
<feature type="signal peptide" evidence="2">
    <location>
        <begin position="1"/>
        <end position="19"/>
    </location>
</feature>
<evidence type="ECO:0000313" key="4">
    <source>
        <dbReference type="Proteomes" id="UP001648503"/>
    </source>
</evidence>
<protein>
    <recommendedName>
        <fullName evidence="5">RxLR effector protein</fullName>
    </recommendedName>
</protein>
<evidence type="ECO:0000256" key="2">
    <source>
        <dbReference type="SAM" id="SignalP"/>
    </source>
</evidence>
<feature type="chain" id="PRO_5045985557" description="RxLR effector protein" evidence="2">
    <location>
        <begin position="20"/>
        <end position="176"/>
    </location>
</feature>
<gene>
    <name evidence="3" type="ORF">BASA50_005326</name>
</gene>
<evidence type="ECO:0000313" key="3">
    <source>
        <dbReference type="EMBL" id="KAH6596282.1"/>
    </source>
</evidence>
<evidence type="ECO:0000256" key="1">
    <source>
        <dbReference type="SAM" id="MobiDB-lite"/>
    </source>
</evidence>
<reference evidence="3 4" key="1">
    <citation type="submission" date="2021-02" db="EMBL/GenBank/DDBJ databases">
        <title>Variation within the Batrachochytrium salamandrivorans European outbreak.</title>
        <authorList>
            <person name="Kelly M."/>
            <person name="Pasmans F."/>
            <person name="Shea T.P."/>
            <person name="Munoz J.F."/>
            <person name="Carranza S."/>
            <person name="Cuomo C.A."/>
            <person name="Martel A."/>
        </authorList>
    </citation>
    <scope>NUCLEOTIDE SEQUENCE [LARGE SCALE GENOMIC DNA]</scope>
    <source>
        <strain evidence="3 4">AMFP18/2</strain>
    </source>
</reference>
<feature type="region of interest" description="Disordered" evidence="1">
    <location>
        <begin position="33"/>
        <end position="71"/>
    </location>
</feature>
<proteinExistence type="predicted"/>
<sequence>MKLAIVSTTFLFTMMAAQAAVLPVAPATDVNLVKRTPNGDDETKQSSTTDQPSSGSTARLPSRRRTTSPLNDFIRTVSRERFESTGPLYYKRVEVKKLRDAIQKLAEERKGKSPAERTRIDAEIAPLRKELIVSAKQLRKMEERYRKIVERYHDVKDAERLHKFDYIKNKYLSDWV</sequence>
<organism evidence="3 4">
    <name type="scientific">Batrachochytrium salamandrivorans</name>
    <dbReference type="NCBI Taxonomy" id="1357716"/>
    <lineage>
        <taxon>Eukaryota</taxon>
        <taxon>Fungi</taxon>
        <taxon>Fungi incertae sedis</taxon>
        <taxon>Chytridiomycota</taxon>
        <taxon>Chytridiomycota incertae sedis</taxon>
        <taxon>Chytridiomycetes</taxon>
        <taxon>Rhizophydiales</taxon>
        <taxon>Rhizophydiales incertae sedis</taxon>
        <taxon>Batrachochytrium</taxon>
    </lineage>
</organism>
<evidence type="ECO:0008006" key="5">
    <source>
        <dbReference type="Google" id="ProtNLM"/>
    </source>
</evidence>
<feature type="compositionally biased region" description="Polar residues" evidence="1">
    <location>
        <begin position="45"/>
        <end position="59"/>
    </location>
</feature>